<comment type="caution">
    <text evidence="8">The sequence shown here is derived from an EMBL/GenBank/DDBJ whole genome shotgun (WGS) entry which is preliminary data.</text>
</comment>
<dbReference type="AlphaFoldDB" id="A0AA88XUL2"/>
<feature type="region of interest" description="Disordered" evidence="5">
    <location>
        <begin position="650"/>
        <end position="670"/>
    </location>
</feature>
<feature type="domain" description="Rab3GAP regulatory subunit C-terminal" evidence="7">
    <location>
        <begin position="575"/>
        <end position="750"/>
    </location>
</feature>
<feature type="domain" description="Rab3GAP regulatory subunit C-terminal" evidence="7">
    <location>
        <begin position="759"/>
        <end position="1105"/>
    </location>
</feature>
<proteinExistence type="inferred from homology"/>
<keyword evidence="4" id="KW-0963">Cytoplasm</keyword>
<evidence type="ECO:0000256" key="1">
    <source>
        <dbReference type="ARBA" id="ARBA00004496"/>
    </source>
</evidence>
<sequence length="1126" mass="125189">MSCQMNVFAYVAETSKIKKFLFPESTEPAPQIEEEDDGWDEDWGAWNEDMKEEDAKDVTENDFSPDTNNSWLQQCILSLSPANDIMAVANQDRCVLLSQKFQKNGSNSEVDTNLTVNWEGSLSQTDGEVITALMCLPLASQKRSTQGAPDWTCVIVGFSTGYVRIYTESGALLLSQLLHTEPVQKLKCRTYEPHRYLGLAEQQEEVVIMYQRVLVTIDGFSLVQSLRACRNQVARATASGSENFFQPPPLAYKKWGLQDQEKIYDFCSCGVDTPNPFDNMKAASMSGNPQTALRHTPPAAGLYMTTGIGQYVGFYYTIEGSTQPILSEVAYAVANKLKSAFVSATSGWLGFGGKHKDEAKHGPKIEPATPLSIRFGLPDKSRHGVSVYLSPSDNYAATTDSFGRVVLIDVQRGVAIRMWKGYRDAQLGWVQVKELSNHGGSQGDNQTRTAQFLVIYAPRRGILEVWTAGLGPRVAAFNVSKSCTLICPSYGIMGLNNVTVRGINTRAFQCALMDTDGTLKTLHIPFHLALSDKNDKRARDLHLLRTLKAHIKDNSQQTGYSMKRYVNFQIFPLQNLLLDYWLSSDDRGIHSVASLSYLIKGLLSKIGEETKHTWMLSAQQLCRQTTCVLPAYLLALTLRSIITESEGSISSEKKSVDEGENKKGVSVQGNPPQDDIDSWGLLVRQLEDTLCINCLLHLPTDTGQITQVSVHKILEAGRVAEIVGSELAKRKISVNELFKSNIQNSKEASEVSVGQPTLLGNLEFSLEYLKLIQNAVLRHGVASMMWQMFVTERFASLAQLMEKVGKVPKDRLCRKEVGVEEADLSRLTGCMVDLLQALMEANCEVNEVPVFNIEPTWQSVRGPHSLVDLAIEAKMTNYGLIRHHYHLSVLMNAVAVFKMKSVKILSLFDSKGRHAFFTEFTQHPLLPSPNVDDSICYGRSEFLGQVISHAVQTLDSGTGSFERTLSDGQSTSAFSSPVKRKSTMAVRWPNVVLDIAKDFGLDIDIFKRHHVWELYSSGHDKAAEEILITVNDHEAVGSQLLHIAGKRINHYLLISNKMEGVDLLTNISPSLSLWIRSQDPSNLRKPESTTQSLAMLLQHVLSNLPEGYTEYNTALELVDLVQSMTK</sequence>
<dbReference type="PANTHER" id="PTHR12472">
    <property type="entry name" value="RAB3-GAP REGULATORY DOMAIN"/>
    <property type="match status" value="1"/>
</dbReference>
<protein>
    <recommendedName>
        <fullName evidence="10">Rab3 GTPase-activating protein non-catalytic subunit</fullName>
    </recommendedName>
</protein>
<comment type="similarity">
    <text evidence="2">Belongs to the Rab3-GAP regulatory subunit family.</text>
</comment>
<comment type="subcellular location">
    <subcellularLocation>
        <location evidence="1">Cytoplasm</location>
    </subcellularLocation>
</comment>
<feature type="domain" description="Rab3-GAP regulatory subunit N-terminal" evidence="6">
    <location>
        <begin position="71"/>
        <end position="486"/>
    </location>
</feature>
<dbReference type="InterPro" id="IPR029257">
    <property type="entry name" value="RAB3GAP2_C"/>
</dbReference>
<dbReference type="Pfam" id="PF14656">
    <property type="entry name" value="RAB3GAP2_C"/>
    <property type="match status" value="2"/>
</dbReference>
<dbReference type="GO" id="GO:0005096">
    <property type="term" value="F:GTPase activator activity"/>
    <property type="evidence" value="ECO:0007669"/>
    <property type="project" value="UniProtKB-KW"/>
</dbReference>
<dbReference type="Pfam" id="PF14655">
    <property type="entry name" value="RAB3GAP2_N"/>
    <property type="match status" value="1"/>
</dbReference>
<accession>A0AA88XUL2</accession>
<gene>
    <name evidence="8" type="ORF">FSP39_001596</name>
</gene>
<keyword evidence="3" id="KW-0343">GTPase activation</keyword>
<evidence type="ECO:0008006" key="10">
    <source>
        <dbReference type="Google" id="ProtNLM"/>
    </source>
</evidence>
<evidence type="ECO:0000256" key="5">
    <source>
        <dbReference type="SAM" id="MobiDB-lite"/>
    </source>
</evidence>
<dbReference type="PANTHER" id="PTHR12472:SF0">
    <property type="entry name" value="RAB3 GTPASE-ACTIVATING PROTEIN NON-CATALYTIC SUBUNIT"/>
    <property type="match status" value="1"/>
</dbReference>
<name>A0AA88XUL2_PINIB</name>
<dbReference type="InterPro" id="IPR032839">
    <property type="entry name" value="RAB3GAP_N"/>
</dbReference>
<dbReference type="Proteomes" id="UP001186944">
    <property type="component" value="Unassembled WGS sequence"/>
</dbReference>
<evidence type="ECO:0000256" key="4">
    <source>
        <dbReference type="ARBA" id="ARBA00022490"/>
    </source>
</evidence>
<evidence type="ECO:0000256" key="3">
    <source>
        <dbReference type="ARBA" id="ARBA00022468"/>
    </source>
</evidence>
<dbReference type="GO" id="GO:0005737">
    <property type="term" value="C:cytoplasm"/>
    <property type="evidence" value="ECO:0007669"/>
    <property type="project" value="UniProtKB-SubCell"/>
</dbReference>
<organism evidence="8 9">
    <name type="scientific">Pinctada imbricata</name>
    <name type="common">Atlantic pearl-oyster</name>
    <name type="synonym">Pinctada martensii</name>
    <dbReference type="NCBI Taxonomy" id="66713"/>
    <lineage>
        <taxon>Eukaryota</taxon>
        <taxon>Metazoa</taxon>
        <taxon>Spiralia</taxon>
        <taxon>Lophotrochozoa</taxon>
        <taxon>Mollusca</taxon>
        <taxon>Bivalvia</taxon>
        <taxon>Autobranchia</taxon>
        <taxon>Pteriomorphia</taxon>
        <taxon>Pterioida</taxon>
        <taxon>Pterioidea</taxon>
        <taxon>Pteriidae</taxon>
        <taxon>Pinctada</taxon>
    </lineage>
</organism>
<reference evidence="8" key="1">
    <citation type="submission" date="2019-08" db="EMBL/GenBank/DDBJ databases">
        <title>The improved chromosome-level genome for the pearl oyster Pinctada fucata martensii using PacBio sequencing and Hi-C.</title>
        <authorList>
            <person name="Zheng Z."/>
        </authorList>
    </citation>
    <scope>NUCLEOTIDE SEQUENCE</scope>
    <source>
        <strain evidence="8">ZZ-2019</strain>
        <tissue evidence="8">Adductor muscle</tissue>
    </source>
</reference>
<evidence type="ECO:0000256" key="2">
    <source>
        <dbReference type="ARBA" id="ARBA00008153"/>
    </source>
</evidence>
<dbReference type="EMBL" id="VSWD01000009">
    <property type="protein sequence ID" value="KAK3092344.1"/>
    <property type="molecule type" value="Genomic_DNA"/>
</dbReference>
<evidence type="ECO:0000313" key="9">
    <source>
        <dbReference type="Proteomes" id="UP001186944"/>
    </source>
</evidence>
<evidence type="ECO:0000259" key="6">
    <source>
        <dbReference type="Pfam" id="PF14655"/>
    </source>
</evidence>
<feature type="compositionally biased region" description="Basic and acidic residues" evidence="5">
    <location>
        <begin position="651"/>
        <end position="663"/>
    </location>
</feature>
<dbReference type="InterPro" id="IPR026059">
    <property type="entry name" value="Rab3GAP2"/>
</dbReference>
<keyword evidence="9" id="KW-1185">Reference proteome</keyword>
<evidence type="ECO:0000259" key="7">
    <source>
        <dbReference type="Pfam" id="PF14656"/>
    </source>
</evidence>
<evidence type="ECO:0000313" key="8">
    <source>
        <dbReference type="EMBL" id="KAK3092344.1"/>
    </source>
</evidence>